<feature type="transmembrane region" description="Helical" evidence="2">
    <location>
        <begin position="144"/>
        <end position="166"/>
    </location>
</feature>
<keyword evidence="2" id="KW-0472">Membrane</keyword>
<protein>
    <submittedName>
        <fullName evidence="3">Uncharacterized protein</fullName>
    </submittedName>
</protein>
<accession>A0A7G7CML9</accession>
<keyword evidence="2" id="KW-0812">Transmembrane</keyword>
<feature type="region of interest" description="Disordered" evidence="1">
    <location>
        <begin position="186"/>
        <end position="209"/>
    </location>
</feature>
<feature type="transmembrane region" description="Helical" evidence="2">
    <location>
        <begin position="21"/>
        <end position="42"/>
    </location>
</feature>
<dbReference type="KEGG" id="cik:H0194_07005"/>
<evidence type="ECO:0000256" key="1">
    <source>
        <dbReference type="SAM" id="MobiDB-lite"/>
    </source>
</evidence>
<sequence>MTTHTQSASTSTKHQPEWPEAVRYMLLLWAGVLAGEVLHQILSTTMSFMDIEVLKAAAAKQAEESGGPMNDALATIGATGGIIVMTLLAFAILGLLAWMLNCLARKTKWAGNGRRMWFAFSIYYGIRAGLLFAAQVGASDVPDALYLLDGALQILIGVAAVMGLIFSMKQETLDYTGEMEEMRKLEEEMRQKQLEKEEAEKEKEKADKK</sequence>
<reference evidence="3 4" key="1">
    <citation type="submission" date="2020-07" db="EMBL/GenBank/DDBJ databases">
        <title>Complete genome and description of Corynebacterium incognita strain Marseille-Q3630 sp. nov.</title>
        <authorList>
            <person name="Boxberger M."/>
        </authorList>
    </citation>
    <scope>NUCLEOTIDE SEQUENCE [LARGE SCALE GENOMIC DNA]</scope>
    <source>
        <strain evidence="3 4">Marseille-Q3630</strain>
    </source>
</reference>
<organism evidence="3 4">
    <name type="scientific">Corynebacterium incognita</name>
    <dbReference type="NCBI Taxonomy" id="2754725"/>
    <lineage>
        <taxon>Bacteria</taxon>
        <taxon>Bacillati</taxon>
        <taxon>Actinomycetota</taxon>
        <taxon>Actinomycetes</taxon>
        <taxon>Mycobacteriales</taxon>
        <taxon>Corynebacteriaceae</taxon>
        <taxon>Corynebacterium</taxon>
    </lineage>
</organism>
<evidence type="ECO:0000313" key="3">
    <source>
        <dbReference type="EMBL" id="QNE88835.1"/>
    </source>
</evidence>
<dbReference type="Proteomes" id="UP000515743">
    <property type="component" value="Chromosome"/>
</dbReference>
<keyword evidence="4" id="KW-1185">Reference proteome</keyword>
<dbReference type="RefSeq" id="WP_185175224.1">
    <property type="nucleotide sequence ID" value="NZ_CP059404.1"/>
</dbReference>
<feature type="transmembrane region" description="Helical" evidence="2">
    <location>
        <begin position="116"/>
        <end position="138"/>
    </location>
</feature>
<dbReference type="AlphaFoldDB" id="A0A7G7CML9"/>
<proteinExistence type="predicted"/>
<gene>
    <name evidence="3" type="ORF">H0194_07005</name>
</gene>
<feature type="transmembrane region" description="Helical" evidence="2">
    <location>
        <begin position="76"/>
        <end position="104"/>
    </location>
</feature>
<name>A0A7G7CML9_9CORY</name>
<dbReference type="EMBL" id="CP059404">
    <property type="protein sequence ID" value="QNE88835.1"/>
    <property type="molecule type" value="Genomic_DNA"/>
</dbReference>
<evidence type="ECO:0000313" key="4">
    <source>
        <dbReference type="Proteomes" id="UP000515743"/>
    </source>
</evidence>
<evidence type="ECO:0000256" key="2">
    <source>
        <dbReference type="SAM" id="Phobius"/>
    </source>
</evidence>
<keyword evidence="2" id="KW-1133">Transmembrane helix</keyword>